<evidence type="ECO:0000313" key="3">
    <source>
        <dbReference type="EMBL" id="RAJ32265.1"/>
    </source>
</evidence>
<organism evidence="3 4">
    <name type="scientific">Pedobacter cryoconitis</name>
    <dbReference type="NCBI Taxonomy" id="188932"/>
    <lineage>
        <taxon>Bacteria</taxon>
        <taxon>Pseudomonadati</taxon>
        <taxon>Bacteroidota</taxon>
        <taxon>Sphingobacteriia</taxon>
        <taxon>Sphingobacteriales</taxon>
        <taxon>Sphingobacteriaceae</taxon>
        <taxon>Pedobacter</taxon>
    </lineage>
</organism>
<evidence type="ECO:0000256" key="1">
    <source>
        <dbReference type="SAM" id="SignalP"/>
    </source>
</evidence>
<dbReference type="InterPro" id="IPR005151">
    <property type="entry name" value="Tail-specific_protease"/>
</dbReference>
<dbReference type="InterPro" id="IPR029045">
    <property type="entry name" value="ClpP/crotonase-like_dom_sf"/>
</dbReference>
<sequence length="476" mass="54473">MKKIFILVLILLPVLSRAQTCNCADNFKSLVQRVKNNYVGYRDKVTEANQKKFDVFTDSLQQVAASAEKMRCFDICSEWLSFFEDGHIRMQFKPGKATKAEISAFFATSERTDWTERDFDKYLQDNKGKLDRIEGYWTYVFNTYKIAVVKDSSSKEDEFIGFIIKSGNPEWTPQQIKIRIKKVKDKYELIYFRGVDHGKNFGAVSLTGDHMNPGNFGMWYKSMDLFNKDDEGKVPVKLNQSPSFKILDEETNLLVIPYFAIKYKKSVDSILERNKALLLKTKHLIIDVRNNPGGLTGTFAQLLPYIYTNPIYTDGGVVWATADNIKDGYDTDMSDLSADDQKKFKKDVEKLKAHVGEFFPLYPADTIEFSQVLKNPQRVSVLMNRGSASSAEHFILRAEQSKKVTLFGQNSAGAIDYTEIVSGKIPCSYFSVLYPAFRSNRVERRRLNNIGINPDVIIPDSVSDWVEFVRTYKPGH</sequence>
<feature type="signal peptide" evidence="1">
    <location>
        <begin position="1"/>
        <end position="18"/>
    </location>
</feature>
<dbReference type="GO" id="GO:0006508">
    <property type="term" value="P:proteolysis"/>
    <property type="evidence" value="ECO:0007669"/>
    <property type="project" value="InterPro"/>
</dbReference>
<dbReference type="SUPFAM" id="SSF52096">
    <property type="entry name" value="ClpP/crotonase"/>
    <property type="match status" value="1"/>
</dbReference>
<evidence type="ECO:0000313" key="4">
    <source>
        <dbReference type="Proteomes" id="UP000249754"/>
    </source>
</evidence>
<keyword evidence="1" id="KW-0732">Signal</keyword>
<evidence type="ECO:0000259" key="2">
    <source>
        <dbReference type="Pfam" id="PF03572"/>
    </source>
</evidence>
<gene>
    <name evidence="3" type="ORF">LY11_01948</name>
</gene>
<dbReference type="EMBL" id="QLLR01000006">
    <property type="protein sequence ID" value="RAJ32265.1"/>
    <property type="molecule type" value="Genomic_DNA"/>
</dbReference>
<proteinExistence type="predicted"/>
<dbReference type="OrthoDB" id="2327485at2"/>
<protein>
    <submittedName>
        <fullName evidence="3">Peptidase S41-like protein</fullName>
    </submittedName>
</protein>
<dbReference type="Pfam" id="PF03572">
    <property type="entry name" value="Peptidase_S41"/>
    <property type="match status" value="1"/>
</dbReference>
<dbReference type="Gene3D" id="3.90.226.10">
    <property type="entry name" value="2-enoyl-CoA Hydratase, Chain A, domain 1"/>
    <property type="match status" value="1"/>
</dbReference>
<dbReference type="GO" id="GO:0008236">
    <property type="term" value="F:serine-type peptidase activity"/>
    <property type="evidence" value="ECO:0007669"/>
    <property type="project" value="InterPro"/>
</dbReference>
<dbReference type="RefSeq" id="WP_111633492.1">
    <property type="nucleotide sequence ID" value="NZ_QLLR01000006.1"/>
</dbReference>
<reference evidence="3 4" key="1">
    <citation type="submission" date="2018-06" db="EMBL/GenBank/DDBJ databases">
        <title>Genomic Encyclopedia of Archaeal and Bacterial Type Strains, Phase II (KMG-II): from individual species to whole genera.</title>
        <authorList>
            <person name="Goeker M."/>
        </authorList>
    </citation>
    <scope>NUCLEOTIDE SEQUENCE [LARGE SCALE GENOMIC DNA]</scope>
    <source>
        <strain evidence="3 4">DSM 14825</strain>
    </source>
</reference>
<feature type="domain" description="Tail specific protease" evidence="2">
    <location>
        <begin position="254"/>
        <end position="457"/>
    </location>
</feature>
<feature type="chain" id="PRO_5016379732" evidence="1">
    <location>
        <begin position="19"/>
        <end position="476"/>
    </location>
</feature>
<accession>A0A327SV94</accession>
<dbReference type="Proteomes" id="UP000249754">
    <property type="component" value="Unassembled WGS sequence"/>
</dbReference>
<dbReference type="AlphaFoldDB" id="A0A327SV94"/>
<comment type="caution">
    <text evidence="3">The sequence shown here is derived from an EMBL/GenBank/DDBJ whole genome shotgun (WGS) entry which is preliminary data.</text>
</comment>
<name>A0A327SV94_9SPHI</name>